<protein>
    <recommendedName>
        <fullName evidence="6">Coatomer subunit delta</fullName>
    </recommendedName>
</protein>
<keyword evidence="6" id="KW-0333">Golgi apparatus</keyword>
<comment type="subunit">
    <text evidence="2 6">Oligomeric complex that consists of at least the alpha, beta, beta', gamma, delta, epsilon and zeta subunits.</text>
</comment>
<dbReference type="GO" id="GO:0015031">
    <property type="term" value="P:protein transport"/>
    <property type="evidence" value="ECO:0007669"/>
    <property type="project" value="UniProtKB-KW"/>
</dbReference>
<accession>A0A835LK71</accession>
<sequence length="142" mass="16585">LFYFFAVRVSRQYVDWPRSRIEGLLEAFPILVDTGKQHTYVETENVRFVYQPIEQSYLLVVTNKQSNILEDLETLRLLSQLVPKCSAFLDEEGICDSAFELIFAFDEVISLGRKENATIAQLKKYFKMERHTENIIKQGNIN</sequence>
<dbReference type="GO" id="GO:0006890">
    <property type="term" value="P:retrograde vesicle-mediated transport, Golgi to endoplasmic reticulum"/>
    <property type="evidence" value="ECO:0007669"/>
    <property type="project" value="UniProtKB-UniRule"/>
</dbReference>
<evidence type="ECO:0000313" key="8">
    <source>
        <dbReference type="EMBL" id="KAF9594624.1"/>
    </source>
</evidence>
<evidence type="ECO:0000256" key="5">
    <source>
        <dbReference type="ARBA" id="ARBA00022927"/>
    </source>
</evidence>
<feature type="non-terminal residue" evidence="8">
    <location>
        <position position="142"/>
    </location>
</feature>
<keyword evidence="4 6" id="KW-0963">Cytoplasm</keyword>
<evidence type="ECO:0000256" key="3">
    <source>
        <dbReference type="ARBA" id="ARBA00022448"/>
    </source>
</evidence>
<comment type="similarity">
    <text evidence="1 6">Belongs to the adaptor complexes medium subunit family. Delta-COP subfamily.</text>
</comment>
<reference evidence="8 9" key="1">
    <citation type="submission" date="2020-10" db="EMBL/GenBank/DDBJ databases">
        <title>The Coptis chinensis genome and diversification of protoberbering-type alkaloids.</title>
        <authorList>
            <person name="Wang B."/>
            <person name="Shu S."/>
            <person name="Song C."/>
            <person name="Liu Y."/>
        </authorList>
    </citation>
    <scope>NUCLEOTIDE SEQUENCE [LARGE SCALE GENOMIC DNA]</scope>
    <source>
        <strain evidence="8">HL-2020</strain>
        <tissue evidence="8">Leaf</tissue>
    </source>
</reference>
<comment type="function">
    <text evidence="6">The coatomer is a cytosolic protein complex that binds to dilysine motifs and reversibly associates with Golgi non-clathrin-coated vesicles, which further mediate biosynthetic protein transport from the ER, via the Golgi up to the trans Golgi network. Coatomer complex is required for budding from Golgi membranes, and is essential for the retrograde Golgi-to-ER transport of dilysine-tagged proteins.</text>
</comment>
<keyword evidence="6" id="KW-0968">Cytoplasmic vesicle</keyword>
<evidence type="ECO:0000256" key="6">
    <source>
        <dbReference type="RuleBase" id="RU364018"/>
    </source>
</evidence>
<dbReference type="Gene3D" id="3.30.450.60">
    <property type="match status" value="1"/>
</dbReference>
<dbReference type="AlphaFoldDB" id="A0A835LK71"/>
<evidence type="ECO:0000256" key="2">
    <source>
        <dbReference type="ARBA" id="ARBA00011775"/>
    </source>
</evidence>
<evidence type="ECO:0000313" key="9">
    <source>
        <dbReference type="Proteomes" id="UP000631114"/>
    </source>
</evidence>
<evidence type="ECO:0000256" key="4">
    <source>
        <dbReference type="ARBA" id="ARBA00022490"/>
    </source>
</evidence>
<proteinExistence type="inferred from homology"/>
<dbReference type="GO" id="GO:0030126">
    <property type="term" value="C:COPI vesicle coat"/>
    <property type="evidence" value="ECO:0007669"/>
    <property type="project" value="UniProtKB-UniRule"/>
</dbReference>
<dbReference type="SUPFAM" id="SSF64356">
    <property type="entry name" value="SNARE-like"/>
    <property type="match status" value="1"/>
</dbReference>
<dbReference type="OrthoDB" id="1679831at2759"/>
<dbReference type="Proteomes" id="UP000631114">
    <property type="component" value="Unassembled WGS sequence"/>
</dbReference>
<dbReference type="PANTHER" id="PTHR10121:SF0">
    <property type="entry name" value="COATOMER SUBUNIT DELTA"/>
    <property type="match status" value="1"/>
</dbReference>
<comment type="caution">
    <text evidence="8">The sequence shown here is derived from an EMBL/GenBank/DDBJ whole genome shotgun (WGS) entry which is preliminary data.</text>
</comment>
<dbReference type="EMBL" id="JADFTS010000008">
    <property type="protein sequence ID" value="KAF9594624.1"/>
    <property type="molecule type" value="Genomic_DNA"/>
</dbReference>
<name>A0A835LK71_9MAGN</name>
<dbReference type="FunFam" id="3.30.450.60:FF:000003">
    <property type="entry name" value="Coatomer subunit delta"/>
    <property type="match status" value="1"/>
</dbReference>
<evidence type="ECO:0000256" key="1">
    <source>
        <dbReference type="ARBA" id="ARBA00010516"/>
    </source>
</evidence>
<keyword evidence="3 6" id="KW-0813">Transport</keyword>
<evidence type="ECO:0000256" key="7">
    <source>
        <dbReference type="RuleBase" id="RU366052"/>
    </source>
</evidence>
<dbReference type="GO" id="GO:0000139">
    <property type="term" value="C:Golgi membrane"/>
    <property type="evidence" value="ECO:0007669"/>
    <property type="project" value="UniProtKB-SubCell"/>
</dbReference>
<dbReference type="GO" id="GO:0051645">
    <property type="term" value="P:Golgi localization"/>
    <property type="evidence" value="ECO:0007669"/>
    <property type="project" value="TreeGrafter"/>
</dbReference>
<keyword evidence="6" id="KW-0931">ER-Golgi transport</keyword>
<dbReference type="CDD" id="cd14830">
    <property type="entry name" value="Delta_COP_N"/>
    <property type="match status" value="1"/>
</dbReference>
<keyword evidence="6" id="KW-0472">Membrane</keyword>
<dbReference type="GO" id="GO:0006888">
    <property type="term" value="P:endoplasmic reticulum to Golgi vesicle-mediated transport"/>
    <property type="evidence" value="ECO:0007669"/>
    <property type="project" value="TreeGrafter"/>
</dbReference>
<comment type="subcellular location">
    <subcellularLocation>
        <location evidence="6 7">Cytoplasm</location>
    </subcellularLocation>
    <subcellularLocation>
        <location evidence="6 7">Cytoplasmic vesicle</location>
        <location evidence="6 7">COPI-coated vesicle membrane</location>
        <topology evidence="6 7">Peripheral membrane protein</topology>
        <orientation evidence="6 7">Cytoplasmic side</orientation>
    </subcellularLocation>
    <subcellularLocation>
        <location evidence="6 7">Golgi apparatus membrane</location>
        <topology evidence="6 7">Peripheral membrane protein</topology>
        <orientation evidence="6 7">Cytoplasmic side</orientation>
    </subcellularLocation>
</comment>
<dbReference type="InterPro" id="IPR011012">
    <property type="entry name" value="Longin-like_dom_sf"/>
</dbReference>
<dbReference type="InterPro" id="IPR027059">
    <property type="entry name" value="Coatomer_dsu"/>
</dbReference>
<gene>
    <name evidence="8" type="ORF">IFM89_034246</name>
</gene>
<organism evidence="8 9">
    <name type="scientific">Coptis chinensis</name>
    <dbReference type="NCBI Taxonomy" id="261450"/>
    <lineage>
        <taxon>Eukaryota</taxon>
        <taxon>Viridiplantae</taxon>
        <taxon>Streptophyta</taxon>
        <taxon>Embryophyta</taxon>
        <taxon>Tracheophyta</taxon>
        <taxon>Spermatophyta</taxon>
        <taxon>Magnoliopsida</taxon>
        <taxon>Ranunculales</taxon>
        <taxon>Ranunculaceae</taxon>
        <taxon>Coptidoideae</taxon>
        <taxon>Coptis</taxon>
    </lineage>
</organism>
<dbReference type="PANTHER" id="PTHR10121">
    <property type="entry name" value="COATOMER SUBUNIT DELTA"/>
    <property type="match status" value="1"/>
</dbReference>
<keyword evidence="9" id="KW-1185">Reference proteome</keyword>
<keyword evidence="5 6" id="KW-0653">Protein transport</keyword>